<protein>
    <recommendedName>
        <fullName evidence="3">SIR2-like domain-containing protein</fullName>
    </recommendedName>
</protein>
<dbReference type="AlphaFoldDB" id="A0AAW3HF08"/>
<evidence type="ECO:0008006" key="3">
    <source>
        <dbReference type="Google" id="ProtNLM"/>
    </source>
</evidence>
<dbReference type="Proteomes" id="UP000033354">
    <property type="component" value="Unassembled WGS sequence"/>
</dbReference>
<gene>
    <name evidence="1" type="ORF">SG71_17320</name>
</gene>
<keyword evidence="2" id="KW-1185">Reference proteome</keyword>
<accession>A0AAW3HF08</accession>
<name>A0AAW3HF08_9ENTR</name>
<evidence type="ECO:0000313" key="2">
    <source>
        <dbReference type="Proteomes" id="UP000033354"/>
    </source>
</evidence>
<organism evidence="1 2">
    <name type="scientific">Enterobacter chengduensis</name>
    <dbReference type="NCBI Taxonomy" id="2494701"/>
    <lineage>
        <taxon>Bacteria</taxon>
        <taxon>Pseudomonadati</taxon>
        <taxon>Pseudomonadota</taxon>
        <taxon>Gammaproteobacteria</taxon>
        <taxon>Enterobacterales</taxon>
        <taxon>Enterobacteriaceae</taxon>
        <taxon>Enterobacter</taxon>
        <taxon>Enterobacter cloacae complex</taxon>
    </lineage>
</organism>
<sequence>MISLLFGAGASFGAELHKPVPPLGNYLFDKLVELGGAFAELPDDIKQEFRLHGFEKGMLSIPNDSRVINPLQKEIAKYLSSFKPSNENAYVRLFRSLREYAKHVNVITLNYDLLIEHAMLMSGAQKVSYGIDANEKSYSVLKVHGSANFVPVLAPNIIFEGNVSIGCGAFIETNQIRSLNSHEEIIKWCDSRQNSDLSPIMCMYNKEKRVVINPKYLESKRKDYTGVISNTRTLIIVGVKYIEHDNHIWDVILDSAPELIIVDPYPSEEFLLLLKQRNITHTLIRDSFYKSVLKLSLHIRSRVKIDPQI</sequence>
<evidence type="ECO:0000313" key="1">
    <source>
        <dbReference type="EMBL" id="KJX34517.1"/>
    </source>
</evidence>
<reference evidence="1 2" key="1">
    <citation type="submission" date="2015-02" db="EMBL/GenBank/DDBJ databases">
        <authorList>
            <person name="Adams M."/>
            <person name="Sutton G."/>
            <person name="Nelson K."/>
            <person name="Bonomo R."/>
            <person name="McCorrison J."/>
            <person name="Sanka R."/>
            <person name="Brinkac L."/>
            <person name="Nierman W."/>
        </authorList>
    </citation>
    <scope>NUCLEOTIDE SEQUENCE [LARGE SCALE GENOMIC DNA]</scope>
    <source>
        <strain evidence="1 2">CIDEIMsCOL9</strain>
    </source>
</reference>
<dbReference type="EMBL" id="JZKT01000025">
    <property type="protein sequence ID" value="KJX34517.1"/>
    <property type="molecule type" value="Genomic_DNA"/>
</dbReference>
<comment type="caution">
    <text evidence="1">The sequence shown here is derived from an EMBL/GenBank/DDBJ whole genome shotgun (WGS) entry which is preliminary data.</text>
</comment>
<dbReference type="RefSeq" id="WP_045890560.1">
    <property type="nucleotide sequence ID" value="NZ_CP143738.1"/>
</dbReference>
<proteinExistence type="predicted"/>